<reference evidence="1 2" key="1">
    <citation type="submission" date="2014-12" db="EMBL/GenBank/DDBJ databases">
        <title>Draft genome sequence of Cohnella kolymensis strain B-2846.</title>
        <authorList>
            <person name="Karlyshev A.V."/>
            <person name="Kudryashova E.B."/>
        </authorList>
    </citation>
    <scope>NUCLEOTIDE SEQUENCE [LARGE SCALE GENOMIC DNA]</scope>
    <source>
        <strain evidence="1 2">VKM B-2846</strain>
    </source>
</reference>
<dbReference type="EMBL" id="JXAL01000022">
    <property type="protein sequence ID" value="KIL35425.1"/>
    <property type="molecule type" value="Genomic_DNA"/>
</dbReference>
<gene>
    <name evidence="1" type="ORF">SD71_14090</name>
</gene>
<accession>A0ABR5A4F1</accession>
<proteinExistence type="predicted"/>
<sequence>MEKLSQSDLETIAQDLVSKRKYLMTVYLEKAKEIEDTLNKLSTQISSLGIKNEDIKSEDINVIKFKYWVLSSIVDVSGITQLLNELEDWRDNITEHEDQTMLSKIIKLLELDNCKDIYVYIKKIDVAIRELDIASGKSQDTVSGRRVAHL</sequence>
<dbReference type="RefSeq" id="WP_041064315.1">
    <property type="nucleotide sequence ID" value="NZ_JXAL01000022.1"/>
</dbReference>
<evidence type="ECO:0008006" key="3">
    <source>
        <dbReference type="Google" id="ProtNLM"/>
    </source>
</evidence>
<comment type="caution">
    <text evidence="1">The sequence shown here is derived from an EMBL/GenBank/DDBJ whole genome shotgun (WGS) entry which is preliminary data.</text>
</comment>
<name>A0ABR5A4F1_9BACL</name>
<organism evidence="1 2">
    <name type="scientific">Cohnella kolymensis</name>
    <dbReference type="NCBI Taxonomy" id="1590652"/>
    <lineage>
        <taxon>Bacteria</taxon>
        <taxon>Bacillati</taxon>
        <taxon>Bacillota</taxon>
        <taxon>Bacilli</taxon>
        <taxon>Bacillales</taxon>
        <taxon>Paenibacillaceae</taxon>
        <taxon>Cohnella</taxon>
    </lineage>
</organism>
<keyword evidence="2" id="KW-1185">Reference proteome</keyword>
<evidence type="ECO:0000313" key="2">
    <source>
        <dbReference type="Proteomes" id="UP000054526"/>
    </source>
</evidence>
<protein>
    <recommendedName>
        <fullName evidence="3">Flagellar biosynthesis protein FlgN</fullName>
    </recommendedName>
</protein>
<dbReference type="Proteomes" id="UP000054526">
    <property type="component" value="Unassembled WGS sequence"/>
</dbReference>
<evidence type="ECO:0000313" key="1">
    <source>
        <dbReference type="EMBL" id="KIL35425.1"/>
    </source>
</evidence>